<feature type="transmembrane region" description="Helical" evidence="2">
    <location>
        <begin position="138"/>
        <end position="159"/>
    </location>
</feature>
<accession>A0A1M4RZX4</accession>
<feature type="transmembrane region" description="Helical" evidence="2">
    <location>
        <begin position="199"/>
        <end position="219"/>
    </location>
</feature>
<evidence type="ECO:0000313" key="3">
    <source>
        <dbReference type="EMBL" id="SHE25481.1"/>
    </source>
</evidence>
<feature type="region of interest" description="Disordered" evidence="1">
    <location>
        <begin position="41"/>
        <end position="84"/>
    </location>
</feature>
<evidence type="ECO:0008006" key="5">
    <source>
        <dbReference type="Google" id="ProtNLM"/>
    </source>
</evidence>
<dbReference type="OrthoDB" id="3253718at2"/>
<dbReference type="GO" id="GO:0005886">
    <property type="term" value="C:plasma membrane"/>
    <property type="evidence" value="ECO:0007669"/>
    <property type="project" value="TreeGrafter"/>
</dbReference>
<dbReference type="EMBL" id="FQTT01000010">
    <property type="protein sequence ID" value="SHE25481.1"/>
    <property type="molecule type" value="Genomic_DNA"/>
</dbReference>
<dbReference type="STRING" id="1892869.ACGLYG10_1697"/>
<dbReference type="InterPro" id="IPR050882">
    <property type="entry name" value="Prepilin_peptidase/N-MTase"/>
</dbReference>
<name>A0A1M4RZX4_9ACTO</name>
<dbReference type="RefSeq" id="WP_073330375.1">
    <property type="nucleotide sequence ID" value="NZ_FQTT01000010.1"/>
</dbReference>
<dbReference type="AlphaFoldDB" id="A0A1M4RZX4"/>
<feature type="transmembrane region" description="Helical" evidence="2">
    <location>
        <begin position="6"/>
        <end position="27"/>
    </location>
</feature>
<feature type="transmembrane region" description="Helical" evidence="2">
    <location>
        <begin position="279"/>
        <end position="295"/>
    </location>
</feature>
<dbReference type="Proteomes" id="UP000184291">
    <property type="component" value="Unassembled WGS sequence"/>
</dbReference>
<keyword evidence="2" id="KW-1133">Transmembrane helix</keyword>
<dbReference type="GO" id="GO:0006465">
    <property type="term" value="P:signal peptide processing"/>
    <property type="evidence" value="ECO:0007669"/>
    <property type="project" value="TreeGrafter"/>
</dbReference>
<reference evidence="4" key="1">
    <citation type="submission" date="2016-09" db="EMBL/GenBank/DDBJ databases">
        <authorList>
            <person name="Strepis N."/>
        </authorList>
    </citation>
    <scope>NUCLEOTIDE SEQUENCE [LARGE SCALE GENOMIC DNA]</scope>
</reference>
<organism evidence="3 4">
    <name type="scientific">Actinomyces glycerinitolerans</name>
    <dbReference type="NCBI Taxonomy" id="1892869"/>
    <lineage>
        <taxon>Bacteria</taxon>
        <taxon>Bacillati</taxon>
        <taxon>Actinomycetota</taxon>
        <taxon>Actinomycetes</taxon>
        <taxon>Actinomycetales</taxon>
        <taxon>Actinomycetaceae</taxon>
        <taxon>Actinomyces</taxon>
    </lineage>
</organism>
<evidence type="ECO:0000313" key="4">
    <source>
        <dbReference type="Proteomes" id="UP000184291"/>
    </source>
</evidence>
<evidence type="ECO:0000256" key="1">
    <source>
        <dbReference type="SAM" id="MobiDB-lite"/>
    </source>
</evidence>
<keyword evidence="4" id="KW-1185">Reference proteome</keyword>
<feature type="transmembrane region" description="Helical" evidence="2">
    <location>
        <begin position="250"/>
        <end position="267"/>
    </location>
</feature>
<feature type="transmembrane region" description="Helical" evidence="2">
    <location>
        <begin position="171"/>
        <end position="193"/>
    </location>
</feature>
<dbReference type="GO" id="GO:0004190">
    <property type="term" value="F:aspartic-type endopeptidase activity"/>
    <property type="evidence" value="ECO:0007669"/>
    <property type="project" value="TreeGrafter"/>
</dbReference>
<sequence>MNATAVLPVVAVCLMAVASVGVAVWPASGFARGYVDRLEQASEEDAGRSDAATGGAGGSGADETAGEDGRAEAGGADGRSAQAAGAEAEPIGAGGMTDVTAVRVRSRGLLERRPQGVLAAILCAVTLAWGLGHGAVGYTALALPVVALLGVAGSVDAVCHRLPNRLLGTAALWLLAVMAIRALGNMALIAPSAAEPWTVGRAVLCAFGAGAAVFAMWLIPASGMGLGDVKLCALLGLWLGYIAVDWVVAGLLLGFILAGLVAIGLLVTRRAGRKDTLAFGPYLAAGGWLAWLLAVA</sequence>
<protein>
    <recommendedName>
        <fullName evidence="5">Prepilin type IV endopeptidase peptidase domain-containing protein</fullName>
    </recommendedName>
</protein>
<evidence type="ECO:0000256" key="2">
    <source>
        <dbReference type="SAM" id="Phobius"/>
    </source>
</evidence>
<dbReference type="PANTHER" id="PTHR30487">
    <property type="entry name" value="TYPE 4 PREPILIN-LIKE PROTEINS LEADER PEPTIDE-PROCESSING ENZYME"/>
    <property type="match status" value="1"/>
</dbReference>
<proteinExistence type="predicted"/>
<keyword evidence="2" id="KW-0812">Transmembrane</keyword>
<gene>
    <name evidence="3" type="ORF">ACGLYG10_1697</name>
</gene>
<dbReference type="PANTHER" id="PTHR30487:SF0">
    <property type="entry name" value="PREPILIN LEADER PEPTIDASE_N-METHYLTRANSFERASE-RELATED"/>
    <property type="match status" value="1"/>
</dbReference>
<keyword evidence="2" id="KW-0472">Membrane</keyword>
<dbReference type="Gene3D" id="1.20.120.1220">
    <property type="match status" value="1"/>
</dbReference>